<reference evidence="5 6" key="1">
    <citation type="journal article" date="2012" name="Genome Biol.">
        <title>Genome and low-iron response of an oceanic diatom adapted to chronic iron limitation.</title>
        <authorList>
            <person name="Lommer M."/>
            <person name="Specht M."/>
            <person name="Roy A.S."/>
            <person name="Kraemer L."/>
            <person name="Andreson R."/>
            <person name="Gutowska M.A."/>
            <person name="Wolf J."/>
            <person name="Bergner S.V."/>
            <person name="Schilhabel M.B."/>
            <person name="Klostermeier U.C."/>
            <person name="Beiko R.G."/>
            <person name="Rosenstiel P."/>
            <person name="Hippler M."/>
            <person name="Laroche J."/>
        </authorList>
    </citation>
    <scope>NUCLEOTIDE SEQUENCE [LARGE SCALE GENOMIC DNA]</scope>
    <source>
        <strain evidence="5 6">CCMP1005</strain>
    </source>
</reference>
<protein>
    <recommendedName>
        <fullName evidence="4">Threonyl/alanyl tRNA synthetase SAD domain-containing protein</fullName>
    </recommendedName>
</protein>
<accession>K0SHB9</accession>
<dbReference type="Pfam" id="PF07973">
    <property type="entry name" value="tRNA_SAD"/>
    <property type="match status" value="1"/>
</dbReference>
<dbReference type="GO" id="GO:0004812">
    <property type="term" value="F:aminoacyl-tRNA ligase activity"/>
    <property type="evidence" value="ECO:0007669"/>
    <property type="project" value="InterPro"/>
</dbReference>
<dbReference type="SUPFAM" id="SSF50447">
    <property type="entry name" value="Translation proteins"/>
    <property type="match status" value="1"/>
</dbReference>
<dbReference type="Proteomes" id="UP000266841">
    <property type="component" value="Unassembled WGS sequence"/>
</dbReference>
<dbReference type="Gene3D" id="3.30.980.10">
    <property type="entry name" value="Threonyl-trna Synthetase, Chain A, domain 2"/>
    <property type="match status" value="1"/>
</dbReference>
<dbReference type="AlphaFoldDB" id="K0SHB9"/>
<name>K0SHB9_THAOC</name>
<dbReference type="OrthoDB" id="288942at2759"/>
<comment type="similarity">
    <text evidence="3">Belongs to the class-II aminoacyl-tRNA synthetase family. Alax-L subfamily.</text>
</comment>
<comment type="cofactor">
    <cofactor evidence="1">
        <name>Zn(2+)</name>
        <dbReference type="ChEBI" id="CHEBI:29105"/>
    </cofactor>
</comment>
<proteinExistence type="inferred from homology"/>
<dbReference type="eggNOG" id="ENOG502S6JH">
    <property type="taxonomic scope" value="Eukaryota"/>
</dbReference>
<dbReference type="PANTHER" id="PTHR43462:SF2">
    <property type="entry name" value="THREONYL AND ALANYL TRNA SYNTHETASE SECOND ADDITIONAL DOMAIN-CONTAINING PROTEIN"/>
    <property type="match status" value="1"/>
</dbReference>
<evidence type="ECO:0000256" key="3">
    <source>
        <dbReference type="ARBA" id="ARBA00008429"/>
    </source>
</evidence>
<evidence type="ECO:0000313" key="5">
    <source>
        <dbReference type="EMBL" id="EJK64389.1"/>
    </source>
</evidence>
<sequence>MTTLVHLSKDGNFQTRTEATVVGCNVVDENEIIGEVVVELQVDVTSMHPQGGGQPTDIGTITLLCEPHTTAKISKVTLDRSSGIVTHTGVIGLNSFDGKEPFPLQSKVEVSADAENRQLLSECHSAGHVVDLAMERTGAQMTPIKGYHFVQGPYVEYKGSIEAKEREDFLSRLREAFAAIIEEEIELNIETVTVEEADKLCNRRAQNFNVKEFIDEGEPNPTVRVVSVGDDITCPCGGTHIKSTGELKRRSWGVKGLKCKKGVVRVRYGPSE</sequence>
<evidence type="ECO:0000313" key="6">
    <source>
        <dbReference type="Proteomes" id="UP000266841"/>
    </source>
</evidence>
<dbReference type="GO" id="GO:0005524">
    <property type="term" value="F:ATP binding"/>
    <property type="evidence" value="ECO:0007669"/>
    <property type="project" value="InterPro"/>
</dbReference>
<organism evidence="5 6">
    <name type="scientific">Thalassiosira oceanica</name>
    <name type="common">Marine diatom</name>
    <dbReference type="NCBI Taxonomy" id="159749"/>
    <lineage>
        <taxon>Eukaryota</taxon>
        <taxon>Sar</taxon>
        <taxon>Stramenopiles</taxon>
        <taxon>Ochrophyta</taxon>
        <taxon>Bacillariophyta</taxon>
        <taxon>Coscinodiscophyceae</taxon>
        <taxon>Thalassiosirophycidae</taxon>
        <taxon>Thalassiosirales</taxon>
        <taxon>Thalassiosiraceae</taxon>
        <taxon>Thalassiosira</taxon>
    </lineage>
</organism>
<dbReference type="Gene3D" id="2.40.30.130">
    <property type="match status" value="1"/>
</dbReference>
<dbReference type="InterPro" id="IPR012947">
    <property type="entry name" value="tRNA_SAD"/>
</dbReference>
<dbReference type="SUPFAM" id="SSF55186">
    <property type="entry name" value="ThrRS/AlaRS common domain"/>
    <property type="match status" value="1"/>
</dbReference>
<evidence type="ECO:0000259" key="4">
    <source>
        <dbReference type="Pfam" id="PF07973"/>
    </source>
</evidence>
<dbReference type="InterPro" id="IPR018163">
    <property type="entry name" value="Thr/Ala-tRNA-synth_IIc_edit"/>
</dbReference>
<comment type="caution">
    <text evidence="5">The sequence shown here is derived from an EMBL/GenBank/DDBJ whole genome shotgun (WGS) entry which is preliminary data.</text>
</comment>
<dbReference type="EMBL" id="AGNL01017306">
    <property type="protein sequence ID" value="EJK64389.1"/>
    <property type="molecule type" value="Genomic_DNA"/>
</dbReference>
<dbReference type="InterPro" id="IPR009000">
    <property type="entry name" value="Transl_B-barrel_sf"/>
</dbReference>
<comment type="subcellular location">
    <subcellularLocation>
        <location evidence="2">Plastid</location>
        <location evidence="2">Chloroplast</location>
    </subcellularLocation>
</comment>
<evidence type="ECO:0000256" key="1">
    <source>
        <dbReference type="ARBA" id="ARBA00001947"/>
    </source>
</evidence>
<dbReference type="OMA" id="MPVEIDF"/>
<keyword evidence="6" id="KW-1185">Reference proteome</keyword>
<gene>
    <name evidence="5" type="ORF">THAOC_14882</name>
</gene>
<dbReference type="InterPro" id="IPR051335">
    <property type="entry name" value="Alanyl-tRNA_Editing_Enzymes"/>
</dbReference>
<dbReference type="PANTHER" id="PTHR43462">
    <property type="entry name" value="ALANYL-TRNA EDITING PROTEIN"/>
    <property type="match status" value="1"/>
</dbReference>
<dbReference type="GO" id="GO:0043039">
    <property type="term" value="P:tRNA aminoacylation"/>
    <property type="evidence" value="ECO:0007669"/>
    <property type="project" value="InterPro"/>
</dbReference>
<feature type="domain" description="Threonyl/alanyl tRNA synthetase SAD" evidence="4">
    <location>
        <begin position="223"/>
        <end position="249"/>
    </location>
</feature>
<evidence type="ECO:0000256" key="2">
    <source>
        <dbReference type="ARBA" id="ARBA00004229"/>
    </source>
</evidence>
<dbReference type="GO" id="GO:0009507">
    <property type="term" value="C:chloroplast"/>
    <property type="evidence" value="ECO:0007669"/>
    <property type="project" value="UniProtKB-SubCell"/>
</dbReference>